<organism evidence="2 3">
    <name type="scientific">Zizania palustris</name>
    <name type="common">Northern wild rice</name>
    <dbReference type="NCBI Taxonomy" id="103762"/>
    <lineage>
        <taxon>Eukaryota</taxon>
        <taxon>Viridiplantae</taxon>
        <taxon>Streptophyta</taxon>
        <taxon>Embryophyta</taxon>
        <taxon>Tracheophyta</taxon>
        <taxon>Spermatophyta</taxon>
        <taxon>Magnoliopsida</taxon>
        <taxon>Liliopsida</taxon>
        <taxon>Poales</taxon>
        <taxon>Poaceae</taxon>
        <taxon>BOP clade</taxon>
        <taxon>Oryzoideae</taxon>
        <taxon>Oryzeae</taxon>
        <taxon>Zizaniinae</taxon>
        <taxon>Zizania</taxon>
    </lineage>
</organism>
<accession>A0A8J5VX02</accession>
<evidence type="ECO:0008006" key="4">
    <source>
        <dbReference type="Google" id="ProtNLM"/>
    </source>
</evidence>
<name>A0A8J5VX02_ZIZPA</name>
<comment type="caution">
    <text evidence="2">The sequence shown here is derived from an EMBL/GenBank/DDBJ whole genome shotgun (WGS) entry which is preliminary data.</text>
</comment>
<dbReference type="PANTHER" id="PTHR33915">
    <property type="entry name" value="OSJNBA0033G05.11 PROTEIN"/>
    <property type="match status" value="1"/>
</dbReference>
<dbReference type="EMBL" id="JAAALK010000286">
    <property type="protein sequence ID" value="KAG8061219.1"/>
    <property type="molecule type" value="Genomic_DNA"/>
</dbReference>
<feature type="region of interest" description="Disordered" evidence="1">
    <location>
        <begin position="101"/>
        <end position="125"/>
    </location>
</feature>
<reference evidence="2" key="1">
    <citation type="journal article" date="2021" name="bioRxiv">
        <title>Whole Genome Assembly and Annotation of Northern Wild Rice, Zizania palustris L., Supports a Whole Genome Duplication in the Zizania Genus.</title>
        <authorList>
            <person name="Haas M."/>
            <person name="Kono T."/>
            <person name="Macchietto M."/>
            <person name="Millas R."/>
            <person name="McGilp L."/>
            <person name="Shao M."/>
            <person name="Duquette J."/>
            <person name="Hirsch C.N."/>
            <person name="Kimball J."/>
        </authorList>
    </citation>
    <scope>NUCLEOTIDE SEQUENCE</scope>
    <source>
        <tissue evidence="2">Fresh leaf tissue</tissue>
    </source>
</reference>
<gene>
    <name evidence="2" type="ORF">GUJ93_ZPchr0003g16464</name>
</gene>
<dbReference type="Proteomes" id="UP000729402">
    <property type="component" value="Unassembled WGS sequence"/>
</dbReference>
<keyword evidence="3" id="KW-1185">Reference proteome</keyword>
<feature type="compositionally biased region" description="Basic residues" evidence="1">
    <location>
        <begin position="108"/>
        <end position="118"/>
    </location>
</feature>
<dbReference type="OrthoDB" id="720871at2759"/>
<protein>
    <recommendedName>
        <fullName evidence="4">SAM domain-containing protein</fullName>
    </recommendedName>
</protein>
<reference evidence="2" key="2">
    <citation type="submission" date="2021-02" db="EMBL/GenBank/DDBJ databases">
        <authorList>
            <person name="Kimball J.A."/>
            <person name="Haas M.W."/>
            <person name="Macchietto M."/>
            <person name="Kono T."/>
            <person name="Duquette J."/>
            <person name="Shao M."/>
        </authorList>
    </citation>
    <scope>NUCLEOTIDE SEQUENCE</scope>
    <source>
        <tissue evidence="2">Fresh leaf tissue</tissue>
    </source>
</reference>
<evidence type="ECO:0000313" key="3">
    <source>
        <dbReference type="Proteomes" id="UP000729402"/>
    </source>
</evidence>
<dbReference type="AlphaFoldDB" id="A0A8J5VX02"/>
<proteinExistence type="predicted"/>
<evidence type="ECO:0000313" key="2">
    <source>
        <dbReference type="EMBL" id="KAG8061219.1"/>
    </source>
</evidence>
<evidence type="ECO:0000256" key="1">
    <source>
        <dbReference type="SAM" id="MobiDB-lite"/>
    </source>
</evidence>
<dbReference type="PANTHER" id="PTHR33915:SF1">
    <property type="entry name" value="OS04G0644100 PROTEIN"/>
    <property type="match status" value="1"/>
</dbReference>
<sequence length="149" mass="16436">MVFSPNHNTPSPCASGFLPQITMPPPLTYFDHKFLHNMGISVAKQRLEILKLAHRCPLTSLLPPRLLTVIDLMASYMRSLIVVHREESSALALVPSQQLQLDADKMPKRNKSKPKSKKIAAATPKDPRSLLLAIGSSCRVAASPRRCTS</sequence>